<dbReference type="SUPFAM" id="SSF100895">
    <property type="entry name" value="Kazal-type serine protease inhibitors"/>
    <property type="match status" value="1"/>
</dbReference>
<dbReference type="Proteomes" id="UP001153954">
    <property type="component" value="Unassembled WGS sequence"/>
</dbReference>
<proteinExistence type="predicted"/>
<protein>
    <recommendedName>
        <fullName evidence="1">Kazal-like domain-containing protein</fullName>
    </recommendedName>
</protein>
<accession>A0AAU9U2Z2</accession>
<comment type="caution">
    <text evidence="2">The sequence shown here is derived from an EMBL/GenBank/DDBJ whole genome shotgun (WGS) entry which is preliminary data.</text>
</comment>
<feature type="domain" description="Kazal-like" evidence="1">
    <location>
        <begin position="85"/>
        <end position="136"/>
    </location>
</feature>
<keyword evidence="3" id="KW-1185">Reference proteome</keyword>
<sequence length="371" mass="42950">MVLILINNYTIIFTVTQLPLNLSFNIKRQGHCVFGPEVPIFSRRQGPKKTSSYNPNYGYEPYWPGGDWVFDISETTTEKNANLICGKRCPDVYIEFGEVCGRNLNYTHKTFDNYCELFNEDCTGKDQWLIAYRGKCQGDLKTYPTKHVELVTRAEMYIHDFEEINPPKHKKPLLCVFIPVRGQKKGTLPPHLQFMFEDNKQRYDPGQNPTYGYEPYWQDGTWVFDQKEVEQDGNGTVSSTSMPQVCGEECNYLYTNIGEVCGRQTNNKAYKGCEEYNVVLLIRWYCDGQQVDDLSKGFRTFPTYCKFLDAQCRSKSSNRWILVHRGPCVVPQALVFKPLGRTKEPLKRLPGYFTRLADVFRNHSLASMELP</sequence>
<feature type="domain" description="Kazal-like" evidence="1">
    <location>
        <begin position="299"/>
        <end position="328"/>
    </location>
</feature>
<dbReference type="CDD" id="cd00104">
    <property type="entry name" value="KAZAL_FS"/>
    <property type="match status" value="1"/>
</dbReference>
<evidence type="ECO:0000313" key="2">
    <source>
        <dbReference type="EMBL" id="CAH2094219.1"/>
    </source>
</evidence>
<dbReference type="InterPro" id="IPR002350">
    <property type="entry name" value="Kazal_dom"/>
</dbReference>
<dbReference type="InterPro" id="IPR036058">
    <property type="entry name" value="Kazal_dom_sf"/>
</dbReference>
<reference evidence="2" key="1">
    <citation type="submission" date="2022-03" db="EMBL/GenBank/DDBJ databases">
        <authorList>
            <person name="Tunstrom K."/>
        </authorList>
    </citation>
    <scope>NUCLEOTIDE SEQUENCE</scope>
</reference>
<name>A0AAU9U2Z2_EUPED</name>
<gene>
    <name evidence="2" type="ORF">EEDITHA_LOCUS9805</name>
</gene>
<dbReference type="AlphaFoldDB" id="A0AAU9U2Z2"/>
<evidence type="ECO:0000259" key="1">
    <source>
        <dbReference type="Pfam" id="PF07648"/>
    </source>
</evidence>
<dbReference type="Gene3D" id="3.30.60.30">
    <property type="match status" value="1"/>
</dbReference>
<dbReference type="Pfam" id="PF07648">
    <property type="entry name" value="Kazal_2"/>
    <property type="match status" value="2"/>
</dbReference>
<organism evidence="2 3">
    <name type="scientific">Euphydryas editha</name>
    <name type="common">Edith's checkerspot</name>
    <dbReference type="NCBI Taxonomy" id="104508"/>
    <lineage>
        <taxon>Eukaryota</taxon>
        <taxon>Metazoa</taxon>
        <taxon>Ecdysozoa</taxon>
        <taxon>Arthropoda</taxon>
        <taxon>Hexapoda</taxon>
        <taxon>Insecta</taxon>
        <taxon>Pterygota</taxon>
        <taxon>Neoptera</taxon>
        <taxon>Endopterygota</taxon>
        <taxon>Lepidoptera</taxon>
        <taxon>Glossata</taxon>
        <taxon>Ditrysia</taxon>
        <taxon>Papilionoidea</taxon>
        <taxon>Nymphalidae</taxon>
        <taxon>Nymphalinae</taxon>
        <taxon>Euphydryas</taxon>
    </lineage>
</organism>
<dbReference type="EMBL" id="CAKOGL010000014">
    <property type="protein sequence ID" value="CAH2094219.1"/>
    <property type="molecule type" value="Genomic_DNA"/>
</dbReference>
<evidence type="ECO:0000313" key="3">
    <source>
        <dbReference type="Proteomes" id="UP001153954"/>
    </source>
</evidence>